<comment type="caution">
    <text evidence="11">The sequence shown here is derived from an EMBL/GenBank/DDBJ whole genome shotgun (WGS) entry which is preliminary data.</text>
</comment>
<evidence type="ECO:0000256" key="9">
    <source>
        <dbReference type="RuleBase" id="RU004006"/>
    </source>
</evidence>
<dbReference type="InterPro" id="IPR036394">
    <property type="entry name" value="Ribosomal_uL22_sf"/>
</dbReference>
<evidence type="ECO:0000256" key="1">
    <source>
        <dbReference type="ARBA" id="ARBA00009451"/>
    </source>
</evidence>
<dbReference type="PANTHER" id="PTHR13501">
    <property type="entry name" value="CHLOROPLAST 50S RIBOSOMAL PROTEIN L22-RELATED"/>
    <property type="match status" value="1"/>
</dbReference>
<sequence>MEITTIQKYIHTSPRKLRLVADMVRKMTPDQAIAVLEVTPKAAALDFQKAIKTVLANAKGKGLDSQKASFKTIEINESTKMRRFRAGTRGRVRPYKKRMAHIKIVLSDELIDKSRQKGDKSES</sequence>
<protein>
    <recommendedName>
        <fullName evidence="6 7">Large ribosomal subunit protein uL22</fullName>
    </recommendedName>
</protein>
<evidence type="ECO:0000256" key="3">
    <source>
        <dbReference type="ARBA" id="ARBA00022884"/>
    </source>
</evidence>
<evidence type="ECO:0000256" key="8">
    <source>
        <dbReference type="RuleBase" id="RU004005"/>
    </source>
</evidence>
<dbReference type="GO" id="GO:0003735">
    <property type="term" value="F:structural constituent of ribosome"/>
    <property type="evidence" value="ECO:0007669"/>
    <property type="project" value="InterPro"/>
</dbReference>
<evidence type="ECO:0000256" key="4">
    <source>
        <dbReference type="ARBA" id="ARBA00022980"/>
    </source>
</evidence>
<evidence type="ECO:0000256" key="7">
    <source>
        <dbReference type="HAMAP-Rule" id="MF_01331"/>
    </source>
</evidence>
<comment type="similarity">
    <text evidence="1 7 8">Belongs to the universal ribosomal protein uL22 family.</text>
</comment>
<comment type="function">
    <text evidence="7 10">This protein binds specifically to 23S rRNA; its binding is stimulated by other ribosomal proteins, e.g., L4, L17, and L20. It is important during the early stages of 50S assembly. It makes multiple contacts with different domains of the 23S rRNA in the assembled 50S subunit and ribosome.</text>
</comment>
<keyword evidence="4 7" id="KW-0689">Ribosomal protein</keyword>
<dbReference type="AlphaFoldDB" id="A0A1F5MH65"/>
<organism evidence="11 12">
    <name type="scientific">Candidatus Daviesbacteria bacterium RIFCSPLOWO2_02_FULL_36_7</name>
    <dbReference type="NCBI Taxonomy" id="1797792"/>
    <lineage>
        <taxon>Bacteria</taxon>
        <taxon>Candidatus Daviesiibacteriota</taxon>
    </lineage>
</organism>
<keyword evidence="3 7" id="KW-0694">RNA-binding</keyword>
<dbReference type="Gene3D" id="3.90.470.10">
    <property type="entry name" value="Ribosomal protein L22/L17"/>
    <property type="match status" value="1"/>
</dbReference>
<dbReference type="HAMAP" id="MF_01331_B">
    <property type="entry name" value="Ribosomal_uL22_B"/>
    <property type="match status" value="1"/>
</dbReference>
<evidence type="ECO:0000256" key="2">
    <source>
        <dbReference type="ARBA" id="ARBA00022730"/>
    </source>
</evidence>
<dbReference type="Pfam" id="PF00237">
    <property type="entry name" value="Ribosomal_L22"/>
    <property type="match status" value="1"/>
</dbReference>
<evidence type="ECO:0000313" key="12">
    <source>
        <dbReference type="Proteomes" id="UP000178859"/>
    </source>
</evidence>
<gene>
    <name evidence="7" type="primary">rplV</name>
    <name evidence="11" type="ORF">A3I48_04095</name>
</gene>
<dbReference type="InterPro" id="IPR047867">
    <property type="entry name" value="Ribosomal_uL22_bac/org-type"/>
</dbReference>
<dbReference type="InterPro" id="IPR005727">
    <property type="entry name" value="Ribosomal_uL22_bac/chlpt-type"/>
</dbReference>
<proteinExistence type="inferred from homology"/>
<comment type="function">
    <text evidence="7">The globular domain of the protein is located near the polypeptide exit tunnel on the outside of the subunit, while an extended beta-hairpin is found that lines the wall of the exit tunnel in the center of the 70S ribosome.</text>
</comment>
<dbReference type="GO" id="GO:0022625">
    <property type="term" value="C:cytosolic large ribosomal subunit"/>
    <property type="evidence" value="ECO:0007669"/>
    <property type="project" value="TreeGrafter"/>
</dbReference>
<dbReference type="GO" id="GO:0006412">
    <property type="term" value="P:translation"/>
    <property type="evidence" value="ECO:0007669"/>
    <property type="project" value="UniProtKB-UniRule"/>
</dbReference>
<evidence type="ECO:0000313" key="11">
    <source>
        <dbReference type="EMBL" id="OGE64714.1"/>
    </source>
</evidence>
<name>A0A1F5MH65_9BACT</name>
<dbReference type="PANTHER" id="PTHR13501:SF8">
    <property type="entry name" value="LARGE RIBOSOMAL SUBUNIT PROTEIN UL22M"/>
    <property type="match status" value="1"/>
</dbReference>
<evidence type="ECO:0000256" key="5">
    <source>
        <dbReference type="ARBA" id="ARBA00023274"/>
    </source>
</evidence>
<comment type="subunit">
    <text evidence="7 9">Part of the 50S ribosomal subunit.</text>
</comment>
<dbReference type="GO" id="GO:0019843">
    <property type="term" value="F:rRNA binding"/>
    <property type="evidence" value="ECO:0007669"/>
    <property type="project" value="UniProtKB-UniRule"/>
</dbReference>
<keyword evidence="5 7" id="KW-0687">Ribonucleoprotein</keyword>
<reference evidence="11 12" key="1">
    <citation type="journal article" date="2016" name="Nat. Commun.">
        <title>Thousands of microbial genomes shed light on interconnected biogeochemical processes in an aquifer system.</title>
        <authorList>
            <person name="Anantharaman K."/>
            <person name="Brown C.T."/>
            <person name="Hug L.A."/>
            <person name="Sharon I."/>
            <person name="Castelle C.J."/>
            <person name="Probst A.J."/>
            <person name="Thomas B.C."/>
            <person name="Singh A."/>
            <person name="Wilkins M.J."/>
            <person name="Karaoz U."/>
            <person name="Brodie E.L."/>
            <person name="Williams K.H."/>
            <person name="Hubbard S.S."/>
            <person name="Banfield J.F."/>
        </authorList>
    </citation>
    <scope>NUCLEOTIDE SEQUENCE [LARGE SCALE GENOMIC DNA]</scope>
</reference>
<evidence type="ECO:0000256" key="10">
    <source>
        <dbReference type="RuleBase" id="RU004008"/>
    </source>
</evidence>
<accession>A0A1F5MH65</accession>
<dbReference type="EMBL" id="MFDT01000047">
    <property type="protein sequence ID" value="OGE64714.1"/>
    <property type="molecule type" value="Genomic_DNA"/>
</dbReference>
<dbReference type="InterPro" id="IPR001063">
    <property type="entry name" value="Ribosomal_uL22"/>
</dbReference>
<dbReference type="Proteomes" id="UP000178859">
    <property type="component" value="Unassembled WGS sequence"/>
</dbReference>
<dbReference type="SUPFAM" id="SSF54843">
    <property type="entry name" value="Ribosomal protein L22"/>
    <property type="match status" value="1"/>
</dbReference>
<evidence type="ECO:0000256" key="6">
    <source>
        <dbReference type="ARBA" id="ARBA00035207"/>
    </source>
</evidence>
<keyword evidence="2 7" id="KW-0699">rRNA-binding</keyword>